<sequence>MNMDEVKKALQEAFIQPLNEGEQRKIVFWFDKDQEFAEYINEISIDNIMVHTLTEGNSFYTKVLLEEEDPTSHYLIYSNLDLSMEDNWLLDTILYSRTFYADKISLIMNELNIDPSLRSAVKKYEKFFGSKDRVRKFKGFEVLKFTQETLELVMMSALCNLKTPDFEDVLKVALMDTLNDSQNKYLDLITKYVGLDVFWNAVAERYGYEQDQKSLKTLFIHLTVTALSHAVNEERLTLVKNYIATRNKSNALVFIDHWMHHKSDYQVYDKYAEIAEKEIKLSDIVNQLPIEEFKVADTFPYFDKAIIIYIANSLGERLEDYEAYTKLINLRRAKHYYERYQPIYDALYYTVKMFEFYKKYSMGIPKAQAVDMYRAYVSDYHQMDMNYRKFYVAYDNDSNSEMLKKLKTMVENLYTNWYMGELCANWSAAVQDEMKSSWVLPGVQNQKDFYRSFVAPKIHNGDRVFVIISDALRYEIAMELADRLNSEMTGACDIQPLLGVVPSVTKMGMASLLPHKSLEIDLNGNVLVNGKSSKGMDNRIGILQGAVTDSTAIHFQELKNMNKAGRRETFKGKKLVYIYHDSIDATGEKASTEVYTFTAVDRAIDELYDTVKIIKDDLSGTNIFITADHGFVYQRDALEESDKIEKEGIQALEVKRRHLLSQEKRERIGLLDINMDTLIKNEHQITTYVPKATIRFKIQGAGANFVHGGASLQEIVVPLIQFKNIRSGQKNSREIEKVDVKLTNTTRKITNSLFNLTFFQTEKVEDKRVPRIVKIYMVDDADNVISNEEMLICDRISDKPDERTFKLRFALKSMPYDKSKNYYLVTIDAETNVIVEKTSFTINLGIVSDFDF</sequence>
<organism evidence="1 2">
    <name type="scientific">Paenibacillus uliginis N3/975</name>
    <dbReference type="NCBI Taxonomy" id="1313296"/>
    <lineage>
        <taxon>Bacteria</taxon>
        <taxon>Bacillati</taxon>
        <taxon>Bacillota</taxon>
        <taxon>Bacilli</taxon>
        <taxon>Bacillales</taxon>
        <taxon>Paenibacillaceae</taxon>
        <taxon>Paenibacillus</taxon>
    </lineage>
</organism>
<evidence type="ECO:0000313" key="1">
    <source>
        <dbReference type="EMBL" id="SMF90205.1"/>
    </source>
</evidence>
<dbReference type="InterPro" id="IPR017850">
    <property type="entry name" value="Alkaline_phosphatase_core_sf"/>
</dbReference>
<dbReference type="SUPFAM" id="SSF53649">
    <property type="entry name" value="Alkaline phosphatase-like"/>
    <property type="match status" value="1"/>
</dbReference>
<protein>
    <submittedName>
        <fullName evidence="1">TIGR02687 family protein</fullName>
    </submittedName>
</protein>
<name>A0A1X7HNZ1_9BACL</name>
<dbReference type="STRING" id="1313296.SAMN05661091_4934"/>
<keyword evidence="2" id="KW-1185">Reference proteome</keyword>
<accession>A0A1X7HNZ1</accession>
<dbReference type="AlphaFoldDB" id="A0A1X7HNZ1"/>
<dbReference type="Pfam" id="PF08665">
    <property type="entry name" value="PglZ"/>
    <property type="match status" value="1"/>
</dbReference>
<dbReference type="EMBL" id="LT840184">
    <property type="protein sequence ID" value="SMF90205.1"/>
    <property type="molecule type" value="Genomic_DNA"/>
</dbReference>
<proteinExistence type="predicted"/>
<dbReference type="NCBIfam" id="TIGR02687">
    <property type="entry name" value="BREX-1 system phosphatase PglZ type A"/>
    <property type="match status" value="1"/>
</dbReference>
<dbReference type="Gene3D" id="3.40.720.10">
    <property type="entry name" value="Alkaline Phosphatase, subunit A"/>
    <property type="match status" value="1"/>
</dbReference>
<dbReference type="Proteomes" id="UP000192940">
    <property type="component" value="Chromosome I"/>
</dbReference>
<gene>
    <name evidence="1" type="ORF">SAMN05661091_4934</name>
</gene>
<dbReference type="InterPro" id="IPR014060">
    <property type="entry name" value="PglZ"/>
</dbReference>
<evidence type="ECO:0000313" key="2">
    <source>
        <dbReference type="Proteomes" id="UP000192940"/>
    </source>
</evidence>
<reference evidence="2" key="1">
    <citation type="submission" date="2017-04" db="EMBL/GenBank/DDBJ databases">
        <authorList>
            <person name="Varghese N."/>
            <person name="Submissions S."/>
        </authorList>
    </citation>
    <scope>NUCLEOTIDE SEQUENCE [LARGE SCALE GENOMIC DNA]</scope>
    <source>
        <strain evidence="2">N3/975</strain>
    </source>
</reference>